<proteinExistence type="predicted"/>
<reference evidence="2 3" key="1">
    <citation type="submission" date="2014-01" db="EMBL/GenBank/DDBJ databases">
        <title>Roseivivax isoporae LMG 25204 Genome Sequencing.</title>
        <authorList>
            <person name="Lai Q."/>
            <person name="Li G."/>
            <person name="Shao Z."/>
        </authorList>
    </citation>
    <scope>NUCLEOTIDE SEQUENCE [LARGE SCALE GENOMIC DNA]</scope>
    <source>
        <strain evidence="2 3">LMG 25204</strain>
    </source>
</reference>
<dbReference type="EMBL" id="JAME01000012">
    <property type="protein sequence ID" value="ETX29104.1"/>
    <property type="molecule type" value="Genomic_DNA"/>
</dbReference>
<gene>
    <name evidence="2" type="ORF">RISW2_02750</name>
</gene>
<sequence>MIRRTTRPALALALALPALPAAADLLEGPAARAALGEELRELFHAEPDLVAPALGPAPRVAADIAGALYADEIASDLARIEAEAARLFDPGLRGHGPEGTTPAIVLLRGPDCAECDAAEAELAEVALRLGVRAGVIDVGADAADRAMMDRLTLDVLPSYVMPDRMIRGHMPAMVLESYLTE</sequence>
<dbReference type="eggNOG" id="ENOG50334D2">
    <property type="taxonomic scope" value="Bacteria"/>
</dbReference>
<dbReference type="OrthoDB" id="7726503at2"/>
<keyword evidence="3" id="KW-1185">Reference proteome</keyword>
<feature type="signal peptide" evidence="1">
    <location>
        <begin position="1"/>
        <end position="23"/>
    </location>
</feature>
<name>X7FAL3_9RHOB</name>
<comment type="caution">
    <text evidence="2">The sequence shown here is derived from an EMBL/GenBank/DDBJ whole genome shotgun (WGS) entry which is preliminary data.</text>
</comment>
<dbReference type="AlphaFoldDB" id="X7FAL3"/>
<accession>X7FAL3</accession>
<evidence type="ECO:0000256" key="1">
    <source>
        <dbReference type="SAM" id="SignalP"/>
    </source>
</evidence>
<evidence type="ECO:0000313" key="2">
    <source>
        <dbReference type="EMBL" id="ETX29104.1"/>
    </source>
</evidence>
<feature type="chain" id="PRO_5004980261" evidence="1">
    <location>
        <begin position="24"/>
        <end position="181"/>
    </location>
</feature>
<evidence type="ECO:0000313" key="3">
    <source>
        <dbReference type="Proteomes" id="UP000023430"/>
    </source>
</evidence>
<dbReference type="STRING" id="1449351.RISW2_02750"/>
<organism evidence="2 3">
    <name type="scientific">Roseivivax isoporae LMG 25204</name>
    <dbReference type="NCBI Taxonomy" id="1449351"/>
    <lineage>
        <taxon>Bacteria</taxon>
        <taxon>Pseudomonadati</taxon>
        <taxon>Pseudomonadota</taxon>
        <taxon>Alphaproteobacteria</taxon>
        <taxon>Rhodobacterales</taxon>
        <taxon>Roseobacteraceae</taxon>
        <taxon>Roseivivax</taxon>
    </lineage>
</organism>
<dbReference type="SUPFAM" id="SSF52833">
    <property type="entry name" value="Thioredoxin-like"/>
    <property type="match status" value="1"/>
</dbReference>
<dbReference type="InterPro" id="IPR036249">
    <property type="entry name" value="Thioredoxin-like_sf"/>
</dbReference>
<keyword evidence="1" id="KW-0732">Signal</keyword>
<dbReference type="Proteomes" id="UP000023430">
    <property type="component" value="Unassembled WGS sequence"/>
</dbReference>
<dbReference type="RefSeq" id="WP_043769639.1">
    <property type="nucleotide sequence ID" value="NZ_JAME01000012.1"/>
</dbReference>
<protein>
    <submittedName>
        <fullName evidence="2">NADH dehydrogenase subunit N</fullName>
    </submittedName>
</protein>